<dbReference type="eggNOG" id="ENOG502ZBZC">
    <property type="taxonomic scope" value="Bacteria"/>
</dbReference>
<dbReference type="AlphaFoldDB" id="K0NYD3"/>
<proteinExistence type="predicted"/>
<comment type="caution">
    <text evidence="1">The sequence shown here is derived from an EMBL/GenBank/DDBJ whole genome shotgun (WGS) entry which is preliminary data.</text>
</comment>
<dbReference type="InterPro" id="IPR027417">
    <property type="entry name" value="P-loop_NTPase"/>
</dbReference>
<dbReference type="Pfam" id="PF13479">
    <property type="entry name" value="AAA_24"/>
    <property type="match status" value="1"/>
</dbReference>
<evidence type="ECO:0008006" key="3">
    <source>
        <dbReference type="Google" id="ProtNLM"/>
    </source>
</evidence>
<reference evidence="1 2" key="1">
    <citation type="journal article" date="2015" name="Genome Announc.">
        <title>Expanding the biotechnology potential of lactobacilli through comparative genomics of 213 strains and associated genera.</title>
        <authorList>
            <person name="Sun Z."/>
            <person name="Harris H.M."/>
            <person name="McCann A."/>
            <person name="Guo C."/>
            <person name="Argimon S."/>
            <person name="Zhang W."/>
            <person name="Yang X."/>
            <person name="Jeffery I.B."/>
            <person name="Cooney J.C."/>
            <person name="Kagawa T.F."/>
            <person name="Liu W."/>
            <person name="Song Y."/>
            <person name="Salvetti E."/>
            <person name="Wrobel A."/>
            <person name="Rasinkangas P."/>
            <person name="Parkhill J."/>
            <person name="Rea M.C."/>
            <person name="O'Sullivan O."/>
            <person name="Ritari J."/>
            <person name="Douillard F.P."/>
            <person name="Paul Ross R."/>
            <person name="Yang R."/>
            <person name="Briner A.E."/>
            <person name="Felis G.E."/>
            <person name="de Vos W.M."/>
            <person name="Barrangou R."/>
            <person name="Klaenhammer T.R."/>
            <person name="Caufield P.W."/>
            <person name="Cui Y."/>
            <person name="Zhang H."/>
            <person name="O'Toole P.W."/>
        </authorList>
    </citation>
    <scope>NUCLEOTIDE SEQUENCE [LARGE SCALE GENOMIC DNA]</scope>
    <source>
        <strain evidence="1 2">DSM 19284</strain>
    </source>
</reference>
<dbReference type="NCBIfam" id="TIGR01618">
    <property type="entry name" value="phage_P_loop"/>
    <property type="match status" value="1"/>
</dbReference>
<dbReference type="PATRIC" id="fig|1293597.4.peg.1444"/>
<dbReference type="STRING" id="1293597.FC20_GL001352"/>
<protein>
    <recommendedName>
        <fullName evidence="3">Phage nucleotide-binding protein</fullName>
    </recommendedName>
</protein>
<dbReference type="EMBL" id="AZDU01000046">
    <property type="protein sequence ID" value="KRL00410.1"/>
    <property type="molecule type" value="Genomic_DNA"/>
</dbReference>
<keyword evidence="2" id="KW-1185">Reference proteome</keyword>
<organism evidence="1 2">
    <name type="scientific">Lactobacillus equicursoris DSM 19284 = JCM 14600 = CIP 110162</name>
    <dbReference type="NCBI Taxonomy" id="1293597"/>
    <lineage>
        <taxon>Bacteria</taxon>
        <taxon>Bacillati</taxon>
        <taxon>Bacillota</taxon>
        <taxon>Bacilli</taxon>
        <taxon>Lactobacillales</taxon>
        <taxon>Lactobacillaceae</taxon>
        <taxon>Lactobacillus</taxon>
    </lineage>
</organism>
<evidence type="ECO:0000313" key="2">
    <source>
        <dbReference type="Proteomes" id="UP000051074"/>
    </source>
</evidence>
<name>K0NYD3_9LACO</name>
<sequence>MPAFKWEEQKTPRYRYLIYGVPGVGKTTLSASLPGKTYMLSLDGSFTRIKAYQGSQDIWLIDPGTPIEDLNRFVVWFNHNAKNYDNLVIDNLSNLQKLWFVEKAKESKNGLDNQLAHYNEYSNWAIRLFSKLFSYDVNVLVTAWEARRPITDANGQQFEQYGPDVREQVRDYVMGNCDVVGRLISKEDGTRGVILAGDVGTYAKNRLDNRKGCVASELFTLRLPAKTGGPSQTEPGNGQ</sequence>
<dbReference type="Proteomes" id="UP000051074">
    <property type="component" value="Unassembled WGS sequence"/>
</dbReference>
<accession>K0NYD3</accession>
<dbReference type="SUPFAM" id="SSF52540">
    <property type="entry name" value="P-loop containing nucleoside triphosphate hydrolases"/>
    <property type="match status" value="1"/>
</dbReference>
<dbReference type="RefSeq" id="WP_008463416.1">
    <property type="nucleotide sequence ID" value="NZ_AZDU01000046.1"/>
</dbReference>
<dbReference type="InterPro" id="IPR006505">
    <property type="entry name" value="Phage_nucleotide-bp"/>
</dbReference>
<gene>
    <name evidence="1" type="ORF">FC20_GL001352</name>
</gene>
<evidence type="ECO:0000313" key="1">
    <source>
        <dbReference type="EMBL" id="KRL00410.1"/>
    </source>
</evidence>